<dbReference type="OrthoDB" id="7172943at2"/>
<dbReference type="AlphaFoldDB" id="A0A075P3L1"/>
<dbReference type="KEGG" id="aaus:EP12_18770"/>
<dbReference type="PROSITE" id="PS51257">
    <property type="entry name" value="PROKAR_LIPOPROTEIN"/>
    <property type="match status" value="1"/>
</dbReference>
<keyword evidence="1" id="KW-0732">Signal</keyword>
<feature type="chain" id="PRO_5009743190" description="Lipoprotein" evidence="1">
    <location>
        <begin position="21"/>
        <end position="172"/>
    </location>
</feature>
<sequence>MKIKLSMILVVLFMAGCASQPDYREATQGGFGYTESQMSETQYRVHFKAKGSDKAKAMDYAMLRAAELTLLKGYDWFVVTDRETMVDKERVETSPQVGFSQRYARVTECGVITCRTAYHPTTQFETGVFVGGAKKSEIETILSIEMGKGTRPTRATSFDAREVSNNLQPKDA</sequence>
<dbReference type="GeneID" id="78256763"/>
<evidence type="ECO:0000256" key="1">
    <source>
        <dbReference type="SAM" id="SignalP"/>
    </source>
</evidence>
<name>A0A075P3L1_9ALTE</name>
<dbReference type="KEGG" id="aal:EP13_17960"/>
<dbReference type="eggNOG" id="ENOG5032W22">
    <property type="taxonomic scope" value="Bacteria"/>
</dbReference>
<gene>
    <name evidence="2" type="ORF">EP13_17960</name>
</gene>
<evidence type="ECO:0008006" key="4">
    <source>
        <dbReference type="Google" id="ProtNLM"/>
    </source>
</evidence>
<keyword evidence="3" id="KW-1185">Reference proteome</keyword>
<reference evidence="2 3" key="1">
    <citation type="submission" date="2014-06" db="EMBL/GenBank/DDBJ databases">
        <title>Genomes of Alteromonas australica, a world apart.</title>
        <authorList>
            <person name="Gonzaga A."/>
            <person name="Lopez-Perez M."/>
            <person name="Rodriguez-Valera F."/>
        </authorList>
    </citation>
    <scope>NUCLEOTIDE SEQUENCE [LARGE SCALE GENOMIC DNA]</scope>
    <source>
        <strain evidence="2 3">H 17</strain>
    </source>
</reference>
<dbReference type="RefSeq" id="WP_044058409.1">
    <property type="nucleotide sequence ID" value="NZ_CBCSKJ010000004.1"/>
</dbReference>
<accession>A0A075P3L1</accession>
<dbReference type="NCBIfam" id="NF047637">
    <property type="entry name" value="lipo_CC0125"/>
    <property type="match status" value="1"/>
</dbReference>
<dbReference type="EMBL" id="CP008849">
    <property type="protein sequence ID" value="AIG00412.1"/>
    <property type="molecule type" value="Genomic_DNA"/>
</dbReference>
<organism evidence="2 3">
    <name type="scientific">Alteromonas australica</name>
    <dbReference type="NCBI Taxonomy" id="589873"/>
    <lineage>
        <taxon>Bacteria</taxon>
        <taxon>Pseudomonadati</taxon>
        <taxon>Pseudomonadota</taxon>
        <taxon>Gammaproteobacteria</taxon>
        <taxon>Alteromonadales</taxon>
        <taxon>Alteromonadaceae</taxon>
        <taxon>Alteromonas/Salinimonas group</taxon>
        <taxon>Alteromonas</taxon>
    </lineage>
</organism>
<dbReference type="Proteomes" id="UP000056090">
    <property type="component" value="Chromosome"/>
</dbReference>
<dbReference type="PATRIC" id="fig|589873.4.peg.4094"/>
<feature type="signal peptide" evidence="1">
    <location>
        <begin position="1"/>
        <end position="20"/>
    </location>
</feature>
<protein>
    <recommendedName>
        <fullName evidence="4">Lipoprotein</fullName>
    </recommendedName>
</protein>
<evidence type="ECO:0000313" key="2">
    <source>
        <dbReference type="EMBL" id="AIG00412.1"/>
    </source>
</evidence>
<proteinExistence type="predicted"/>
<evidence type="ECO:0000313" key="3">
    <source>
        <dbReference type="Proteomes" id="UP000056090"/>
    </source>
</evidence>